<dbReference type="EMBL" id="JASCZI010030243">
    <property type="protein sequence ID" value="MED6119655.1"/>
    <property type="molecule type" value="Genomic_DNA"/>
</dbReference>
<evidence type="ECO:0000256" key="1">
    <source>
        <dbReference type="SAM" id="MobiDB-lite"/>
    </source>
</evidence>
<dbReference type="Proteomes" id="UP001341840">
    <property type="component" value="Unassembled WGS sequence"/>
</dbReference>
<keyword evidence="3" id="KW-1185">Reference proteome</keyword>
<protein>
    <submittedName>
        <fullName evidence="2">Uncharacterized protein</fullName>
    </submittedName>
</protein>
<comment type="caution">
    <text evidence="2">The sequence shown here is derived from an EMBL/GenBank/DDBJ whole genome shotgun (WGS) entry which is preliminary data.</text>
</comment>
<accession>A0ABU6R6X2</accession>
<proteinExistence type="predicted"/>
<gene>
    <name evidence="2" type="ORF">PIB30_013531</name>
</gene>
<sequence>MKTLRRHERIILNTQTMILDTLRSRQVHRIVQGIFGYEHLRFIASSSLEPAAAVAEDDAANDDGDEDKADRDDDQAEA</sequence>
<evidence type="ECO:0000313" key="2">
    <source>
        <dbReference type="EMBL" id="MED6119655.1"/>
    </source>
</evidence>
<feature type="region of interest" description="Disordered" evidence="1">
    <location>
        <begin position="53"/>
        <end position="78"/>
    </location>
</feature>
<name>A0ABU6R6X2_9FABA</name>
<feature type="compositionally biased region" description="Acidic residues" evidence="1">
    <location>
        <begin position="55"/>
        <end position="78"/>
    </location>
</feature>
<reference evidence="2 3" key="1">
    <citation type="journal article" date="2023" name="Plants (Basel)">
        <title>Bridging the Gap: Combining Genomics and Transcriptomics Approaches to Understand Stylosanthes scabra, an Orphan Legume from the Brazilian Caatinga.</title>
        <authorList>
            <person name="Ferreira-Neto J.R.C."/>
            <person name="da Silva M.D."/>
            <person name="Binneck E."/>
            <person name="de Melo N.F."/>
            <person name="da Silva R.H."/>
            <person name="de Melo A.L.T.M."/>
            <person name="Pandolfi V."/>
            <person name="Bustamante F.O."/>
            <person name="Brasileiro-Vidal A.C."/>
            <person name="Benko-Iseppon A.M."/>
        </authorList>
    </citation>
    <scope>NUCLEOTIDE SEQUENCE [LARGE SCALE GENOMIC DNA]</scope>
    <source>
        <tissue evidence="2">Leaves</tissue>
    </source>
</reference>
<evidence type="ECO:0000313" key="3">
    <source>
        <dbReference type="Proteomes" id="UP001341840"/>
    </source>
</evidence>
<organism evidence="2 3">
    <name type="scientific">Stylosanthes scabra</name>
    <dbReference type="NCBI Taxonomy" id="79078"/>
    <lineage>
        <taxon>Eukaryota</taxon>
        <taxon>Viridiplantae</taxon>
        <taxon>Streptophyta</taxon>
        <taxon>Embryophyta</taxon>
        <taxon>Tracheophyta</taxon>
        <taxon>Spermatophyta</taxon>
        <taxon>Magnoliopsida</taxon>
        <taxon>eudicotyledons</taxon>
        <taxon>Gunneridae</taxon>
        <taxon>Pentapetalae</taxon>
        <taxon>rosids</taxon>
        <taxon>fabids</taxon>
        <taxon>Fabales</taxon>
        <taxon>Fabaceae</taxon>
        <taxon>Papilionoideae</taxon>
        <taxon>50 kb inversion clade</taxon>
        <taxon>dalbergioids sensu lato</taxon>
        <taxon>Dalbergieae</taxon>
        <taxon>Pterocarpus clade</taxon>
        <taxon>Stylosanthes</taxon>
    </lineage>
</organism>